<dbReference type="Proteomes" id="UP000662783">
    <property type="component" value="Chromosome"/>
</dbReference>
<dbReference type="EMBL" id="CP070608">
    <property type="protein sequence ID" value="QSE95888.1"/>
    <property type="molecule type" value="Genomic_DNA"/>
</dbReference>
<keyword evidence="1" id="KW-0732">Signal</keyword>
<keyword evidence="3" id="KW-1185">Reference proteome</keyword>
<dbReference type="RefSeq" id="WP_205720401.1">
    <property type="nucleotide sequence ID" value="NZ_CP070608.1"/>
</dbReference>
<gene>
    <name evidence="2" type="ORF">JR347_09670</name>
</gene>
<accession>A0A974WEH3</accession>
<dbReference type="KEGG" id="fuv:JR347_09670"/>
<organism evidence="2 3">
    <name type="scientific">Fulvivirga lutea</name>
    <dbReference type="NCBI Taxonomy" id="2810512"/>
    <lineage>
        <taxon>Bacteria</taxon>
        <taxon>Pseudomonadati</taxon>
        <taxon>Bacteroidota</taxon>
        <taxon>Cytophagia</taxon>
        <taxon>Cytophagales</taxon>
        <taxon>Fulvivirgaceae</taxon>
        <taxon>Fulvivirga</taxon>
    </lineage>
</organism>
<feature type="chain" id="PRO_5036710673" evidence="1">
    <location>
        <begin position="21"/>
        <end position="150"/>
    </location>
</feature>
<evidence type="ECO:0000256" key="1">
    <source>
        <dbReference type="SAM" id="SignalP"/>
    </source>
</evidence>
<reference evidence="2" key="1">
    <citation type="submission" date="2021-02" db="EMBL/GenBank/DDBJ databases">
        <title>Fulvivirga sp. S481 isolated from sea water.</title>
        <authorList>
            <person name="Bae S.S."/>
            <person name="Baek K."/>
        </authorList>
    </citation>
    <scope>NUCLEOTIDE SEQUENCE</scope>
    <source>
        <strain evidence="2">S481</strain>
    </source>
</reference>
<sequence>MKQNLLFKLFVLFGCASAFSGCESCDECSNDLSARFRFVDSNREEILDDPTLLTIIDLNNNSYTIDREVVEEDTFYVANLSPMNMEFESPDTVLFTYDNMLIDSVAIDYTFSSDSRCCQNTLKVNRLNFFNRDEARRIKPGFSIFDVIID</sequence>
<proteinExistence type="predicted"/>
<feature type="signal peptide" evidence="1">
    <location>
        <begin position="1"/>
        <end position="20"/>
    </location>
</feature>
<name>A0A974WEH3_9BACT</name>
<dbReference type="PROSITE" id="PS51257">
    <property type="entry name" value="PROKAR_LIPOPROTEIN"/>
    <property type="match status" value="1"/>
</dbReference>
<evidence type="ECO:0000313" key="3">
    <source>
        <dbReference type="Proteomes" id="UP000662783"/>
    </source>
</evidence>
<protein>
    <submittedName>
        <fullName evidence="2">Uncharacterized protein</fullName>
    </submittedName>
</protein>
<evidence type="ECO:0000313" key="2">
    <source>
        <dbReference type="EMBL" id="QSE95888.1"/>
    </source>
</evidence>
<dbReference type="AlphaFoldDB" id="A0A974WEH3"/>